<dbReference type="Proteomes" id="UP000703674">
    <property type="component" value="Unassembled WGS sequence"/>
</dbReference>
<accession>A0ABX1CYY5</accession>
<evidence type="ECO:0000256" key="2">
    <source>
        <dbReference type="ARBA" id="ARBA00022801"/>
    </source>
</evidence>
<name>A0ABX1CYY5_9FLAO</name>
<evidence type="ECO:0000256" key="3">
    <source>
        <dbReference type="ARBA" id="ARBA00023098"/>
    </source>
</evidence>
<dbReference type="InterPro" id="IPR007431">
    <property type="entry name" value="ACP_PD"/>
</dbReference>
<gene>
    <name evidence="4" type="ORF">HC175_11165</name>
</gene>
<dbReference type="RefSeq" id="WP_168138573.1">
    <property type="nucleotide sequence ID" value="NZ_JAAVJR010000005.1"/>
</dbReference>
<dbReference type="PANTHER" id="PTHR38764">
    <property type="entry name" value="ACYL CARRIER PROTEIN PHOSPHODIESTERASE"/>
    <property type="match status" value="1"/>
</dbReference>
<dbReference type="PIRSF" id="PIRSF011489">
    <property type="entry name" value="DUF479"/>
    <property type="match status" value="1"/>
</dbReference>
<reference evidence="4 5" key="1">
    <citation type="submission" date="2020-03" db="EMBL/GenBank/DDBJ databases">
        <title>Salinimicrobium sp. nov, isolated from SCS.</title>
        <authorList>
            <person name="Cao W.R."/>
        </authorList>
    </citation>
    <scope>NUCLEOTIDE SEQUENCE [LARGE SCALE GENOMIC DNA]</scope>
    <source>
        <strain evidence="5">J15B91</strain>
    </source>
</reference>
<evidence type="ECO:0000313" key="5">
    <source>
        <dbReference type="Proteomes" id="UP000703674"/>
    </source>
</evidence>
<proteinExistence type="predicted"/>
<keyword evidence="5" id="KW-1185">Reference proteome</keyword>
<dbReference type="Pfam" id="PF04336">
    <property type="entry name" value="ACP_PD"/>
    <property type="match status" value="1"/>
</dbReference>
<keyword evidence="1" id="KW-0444">Lipid biosynthesis</keyword>
<protein>
    <submittedName>
        <fullName evidence="4">DUF479 domain-containing protein</fullName>
    </submittedName>
</protein>
<comment type="caution">
    <text evidence="4">The sequence shown here is derived from an EMBL/GenBank/DDBJ whole genome shotgun (WGS) entry which is preliminary data.</text>
</comment>
<keyword evidence="2" id="KW-0378">Hydrolase</keyword>
<evidence type="ECO:0000256" key="1">
    <source>
        <dbReference type="ARBA" id="ARBA00022516"/>
    </source>
</evidence>
<keyword evidence="3" id="KW-0443">Lipid metabolism</keyword>
<evidence type="ECO:0000313" key="4">
    <source>
        <dbReference type="EMBL" id="NJW53479.1"/>
    </source>
</evidence>
<dbReference type="PANTHER" id="PTHR38764:SF1">
    <property type="entry name" value="ACYL CARRIER PROTEIN PHOSPHODIESTERASE"/>
    <property type="match status" value="1"/>
</dbReference>
<dbReference type="EMBL" id="JAAVJR010000005">
    <property type="protein sequence ID" value="NJW53479.1"/>
    <property type="molecule type" value="Genomic_DNA"/>
</dbReference>
<sequence length="196" mass="23319">MNFLAHIYLSGKNEELILGNFIADSIKGKKYLKYPPGVQHGILLHRRIDHFTDTHPIVKKSTAKLHKNYHHYSGVIVDIYYDHFLASQWAKFSQVPLEKFVADFYKLLQRNFDLLPDSIQQFLPYMIADNWLLSYASMEGIHRILYQMNQRTKNVVQMDRAIYDLEHQYDDFKNDFDIFFPQLQKFSANQILQIKE</sequence>
<organism evidence="4 5">
    <name type="scientific">Salinimicrobium oceani</name>
    <dbReference type="NCBI Taxonomy" id="2722702"/>
    <lineage>
        <taxon>Bacteria</taxon>
        <taxon>Pseudomonadati</taxon>
        <taxon>Bacteroidota</taxon>
        <taxon>Flavobacteriia</taxon>
        <taxon>Flavobacteriales</taxon>
        <taxon>Flavobacteriaceae</taxon>
        <taxon>Salinimicrobium</taxon>
    </lineage>
</organism>